<dbReference type="PROSITE" id="PS50112">
    <property type="entry name" value="PAS"/>
    <property type="match status" value="1"/>
</dbReference>
<reference evidence="12 13" key="1">
    <citation type="submission" date="2017-09" db="EMBL/GenBank/DDBJ databases">
        <title>Genomics of the genus Arcobacter.</title>
        <authorList>
            <person name="Perez-Cataluna A."/>
            <person name="Figueras M.J."/>
            <person name="Salas-Masso N."/>
        </authorList>
    </citation>
    <scope>NUCLEOTIDE SEQUENCE [LARGE SCALE GENOMIC DNA]</scope>
    <source>
        <strain evidence="12 13">DSM 18005</strain>
    </source>
</reference>
<dbReference type="InterPro" id="IPR003594">
    <property type="entry name" value="HATPase_dom"/>
</dbReference>
<evidence type="ECO:0000256" key="3">
    <source>
        <dbReference type="ARBA" id="ARBA00022553"/>
    </source>
</evidence>
<dbReference type="SUPFAM" id="SSF55874">
    <property type="entry name" value="ATPase domain of HSP90 chaperone/DNA topoisomerase II/histidine kinase"/>
    <property type="match status" value="1"/>
</dbReference>
<evidence type="ECO:0000256" key="1">
    <source>
        <dbReference type="ARBA" id="ARBA00000085"/>
    </source>
</evidence>
<keyword evidence="7" id="KW-0067">ATP-binding</keyword>
<evidence type="ECO:0000256" key="4">
    <source>
        <dbReference type="ARBA" id="ARBA00022679"/>
    </source>
</evidence>
<dbReference type="SUPFAM" id="SSF47384">
    <property type="entry name" value="Homodimeric domain of signal transducing histidine kinase"/>
    <property type="match status" value="1"/>
</dbReference>
<evidence type="ECO:0000256" key="2">
    <source>
        <dbReference type="ARBA" id="ARBA00012438"/>
    </source>
</evidence>
<dbReference type="NCBIfam" id="TIGR00229">
    <property type="entry name" value="sensory_box"/>
    <property type="match status" value="1"/>
</dbReference>
<evidence type="ECO:0000256" key="5">
    <source>
        <dbReference type="ARBA" id="ARBA00022741"/>
    </source>
</evidence>
<dbReference type="OrthoDB" id="5385971at2"/>
<gene>
    <name evidence="12" type="ORF">CP960_08885</name>
</gene>
<dbReference type="Pfam" id="PF13426">
    <property type="entry name" value="PAS_9"/>
    <property type="match status" value="1"/>
</dbReference>
<accession>A0A2N1J1U1</accession>
<protein>
    <recommendedName>
        <fullName evidence="2">histidine kinase</fullName>
        <ecNumber evidence="2">2.7.13.3</ecNumber>
    </recommendedName>
</protein>
<name>A0A2N1J1U1_9BACT</name>
<dbReference type="SUPFAM" id="SSF55785">
    <property type="entry name" value="PYP-like sensor domain (PAS domain)"/>
    <property type="match status" value="1"/>
</dbReference>
<dbReference type="CDD" id="cd00130">
    <property type="entry name" value="PAS"/>
    <property type="match status" value="1"/>
</dbReference>
<dbReference type="InterPro" id="IPR004358">
    <property type="entry name" value="Sig_transdc_His_kin-like_C"/>
</dbReference>
<dbReference type="Pfam" id="PF02518">
    <property type="entry name" value="HATPase_c"/>
    <property type="match status" value="1"/>
</dbReference>
<evidence type="ECO:0000259" key="10">
    <source>
        <dbReference type="PROSITE" id="PS50109"/>
    </source>
</evidence>
<dbReference type="Pfam" id="PF04392">
    <property type="entry name" value="ABC_sub_bind"/>
    <property type="match status" value="1"/>
</dbReference>
<dbReference type="CDD" id="cd00082">
    <property type="entry name" value="HisKA"/>
    <property type="match status" value="1"/>
</dbReference>
<evidence type="ECO:0000313" key="13">
    <source>
        <dbReference type="Proteomes" id="UP000233248"/>
    </source>
</evidence>
<evidence type="ECO:0000259" key="11">
    <source>
        <dbReference type="PROSITE" id="PS50112"/>
    </source>
</evidence>
<dbReference type="Gene3D" id="3.30.565.10">
    <property type="entry name" value="Histidine kinase-like ATPase, C-terminal domain"/>
    <property type="match status" value="1"/>
</dbReference>
<comment type="catalytic activity">
    <reaction evidence="1">
        <text>ATP + protein L-histidine = ADP + protein N-phospho-L-histidine.</text>
        <dbReference type="EC" id="2.7.13.3"/>
    </reaction>
</comment>
<dbReference type="Gene3D" id="3.40.50.2300">
    <property type="match status" value="2"/>
</dbReference>
<dbReference type="InterPro" id="IPR000014">
    <property type="entry name" value="PAS"/>
</dbReference>
<dbReference type="InterPro" id="IPR005467">
    <property type="entry name" value="His_kinase_dom"/>
</dbReference>
<evidence type="ECO:0000256" key="8">
    <source>
        <dbReference type="ARBA" id="ARBA00023012"/>
    </source>
</evidence>
<dbReference type="InterPro" id="IPR036097">
    <property type="entry name" value="HisK_dim/P_sf"/>
</dbReference>
<feature type="domain" description="PAS" evidence="11">
    <location>
        <begin position="369"/>
        <end position="429"/>
    </location>
</feature>
<dbReference type="AlphaFoldDB" id="A0A2N1J1U1"/>
<dbReference type="InterPro" id="IPR035965">
    <property type="entry name" value="PAS-like_dom_sf"/>
</dbReference>
<keyword evidence="3" id="KW-0597">Phosphoprotein</keyword>
<keyword evidence="13" id="KW-1185">Reference proteome</keyword>
<feature type="transmembrane region" description="Helical" evidence="9">
    <location>
        <begin position="339"/>
        <end position="357"/>
    </location>
</feature>
<keyword evidence="9" id="KW-0812">Transmembrane</keyword>
<dbReference type="EC" id="2.7.13.3" evidence="2"/>
<sequence>MRVLVFILLFISSIYAQPQKDILILHSYNSGLKWSDGITQGIKKVFKDELDYELTFEYMDSKKIDTKEYFSLLEKLYKQKFSNRDYELIIAIDNYAFDFVLKKHKEIFNSVPIVFCGVENFKESQIPDSIKEFVTGVVEFKHIKRNIELIKDVIPDLSTLYIISDSSFSSSAIKKQILKASEKFKNDFKIIFNDNVDFEYLKRDLRNLPKNSAALFTSLYIDRYHNYIPYNKIRKLFKNSKVPIFAVNKIHLKEGVVGGIMVSPQEQGEVAAKKALQILKNRKLAGNLEVETPSSKYFFDDEMLKKYGIDSSNIPMLSNVINKPQSFFEKNREIIDSSFVMIPFLILLILALVVNIIKRISLEIKLVEQSKLDKVLLNNVKSGIYWQSNQGVLLGCNEAFCDFLGTKKDKLIGKYMSKVLPEIYEKIRDFDDFLCNEIEVKLKLANKDGIYFIKRKVYLDKNNKEAGIVTVISDITKMRNLELQRKKEEQFLIQRSKLSEIGEMITSIAHQWKTPLIEVSTIAQEMMMHKRRNKELSLEDTKDFVDEIMTQIQYMTTTIDDFRAFIKPSNTKKEFAVQDAIKELLKVIEHNIKYNYIEVEVNYEKDNDLNVYGYPNEFKQSILNIINNSRDSILKKREIKDFQGKITIDIYSENNKIYILLKDNGIGIKKENLEIIFDAFYTTKKSGDGFGLYMAKLIIEDKMDGNIEALECKKGAQLLVSLNSLKGKDESIVARRQQEVI</sequence>
<dbReference type="PANTHER" id="PTHR43065">
    <property type="entry name" value="SENSOR HISTIDINE KINASE"/>
    <property type="match status" value="1"/>
</dbReference>
<dbReference type="EMBL" id="NXIF01000033">
    <property type="protein sequence ID" value="PKI80516.1"/>
    <property type="molecule type" value="Genomic_DNA"/>
</dbReference>
<evidence type="ECO:0000256" key="9">
    <source>
        <dbReference type="SAM" id="Phobius"/>
    </source>
</evidence>
<dbReference type="SMART" id="SM00387">
    <property type="entry name" value="HATPase_c"/>
    <property type="match status" value="1"/>
</dbReference>
<keyword evidence="4" id="KW-0808">Transferase</keyword>
<keyword evidence="9" id="KW-0472">Membrane</keyword>
<organism evidence="12 13">
    <name type="scientific">Malaciobacter halophilus</name>
    <dbReference type="NCBI Taxonomy" id="197482"/>
    <lineage>
        <taxon>Bacteria</taxon>
        <taxon>Pseudomonadati</taxon>
        <taxon>Campylobacterota</taxon>
        <taxon>Epsilonproteobacteria</taxon>
        <taxon>Campylobacterales</taxon>
        <taxon>Arcobacteraceae</taxon>
        <taxon>Malaciobacter</taxon>
    </lineage>
</organism>
<dbReference type="Gene3D" id="3.30.450.20">
    <property type="entry name" value="PAS domain"/>
    <property type="match status" value="1"/>
</dbReference>
<dbReference type="GO" id="GO:0000155">
    <property type="term" value="F:phosphorelay sensor kinase activity"/>
    <property type="evidence" value="ECO:0007669"/>
    <property type="project" value="InterPro"/>
</dbReference>
<dbReference type="PRINTS" id="PR00344">
    <property type="entry name" value="BCTRLSENSOR"/>
</dbReference>
<keyword evidence="6 12" id="KW-0418">Kinase</keyword>
<evidence type="ECO:0000256" key="7">
    <source>
        <dbReference type="ARBA" id="ARBA00022840"/>
    </source>
</evidence>
<dbReference type="InterPro" id="IPR036890">
    <property type="entry name" value="HATPase_C_sf"/>
</dbReference>
<keyword evidence="8" id="KW-0902">Two-component regulatory system</keyword>
<dbReference type="InterPro" id="IPR003661">
    <property type="entry name" value="HisK_dim/P_dom"/>
</dbReference>
<dbReference type="InterPro" id="IPR007487">
    <property type="entry name" value="ABC_transpt-TYRBP-like"/>
</dbReference>
<dbReference type="Gene3D" id="1.10.287.130">
    <property type="match status" value="1"/>
</dbReference>
<keyword evidence="5" id="KW-0547">Nucleotide-binding</keyword>
<proteinExistence type="predicted"/>
<keyword evidence="9" id="KW-1133">Transmembrane helix</keyword>
<evidence type="ECO:0000256" key="6">
    <source>
        <dbReference type="ARBA" id="ARBA00022777"/>
    </source>
</evidence>
<dbReference type="KEGG" id="ahs:AHALO_2506"/>
<dbReference type="RefSeq" id="WP_101185061.1">
    <property type="nucleotide sequence ID" value="NZ_CP031218.1"/>
</dbReference>
<dbReference type="PROSITE" id="PS50109">
    <property type="entry name" value="HIS_KIN"/>
    <property type="match status" value="1"/>
</dbReference>
<evidence type="ECO:0000313" key="12">
    <source>
        <dbReference type="EMBL" id="PKI80516.1"/>
    </source>
</evidence>
<feature type="domain" description="Histidine kinase" evidence="10">
    <location>
        <begin position="507"/>
        <end position="726"/>
    </location>
</feature>
<dbReference type="Proteomes" id="UP000233248">
    <property type="component" value="Unassembled WGS sequence"/>
</dbReference>
<dbReference type="PANTHER" id="PTHR43065:SF10">
    <property type="entry name" value="PEROXIDE STRESS-ACTIVATED HISTIDINE KINASE MAK3"/>
    <property type="match status" value="1"/>
</dbReference>
<comment type="caution">
    <text evidence="12">The sequence shown here is derived from an EMBL/GenBank/DDBJ whole genome shotgun (WGS) entry which is preliminary data.</text>
</comment>
<dbReference type="GO" id="GO:0005524">
    <property type="term" value="F:ATP binding"/>
    <property type="evidence" value="ECO:0007669"/>
    <property type="project" value="UniProtKB-KW"/>
</dbReference>